<organism evidence="3 4">
    <name type="scientific">Candidatus Xenohaliotis californiensis</name>
    <dbReference type="NCBI Taxonomy" id="84677"/>
    <lineage>
        <taxon>Bacteria</taxon>
        <taxon>Pseudomonadati</taxon>
        <taxon>Pseudomonadota</taxon>
        <taxon>Alphaproteobacteria</taxon>
        <taxon>Rickettsiales</taxon>
        <taxon>Anaplasmataceae</taxon>
        <taxon>Candidatus Xenohaliotis</taxon>
    </lineage>
</organism>
<dbReference type="EMBL" id="CAWVOK010000026">
    <property type="protein sequence ID" value="CAK8163272.1"/>
    <property type="molecule type" value="Genomic_DNA"/>
</dbReference>
<dbReference type="NCBIfam" id="TIGR01120">
    <property type="entry name" value="rpiB"/>
    <property type="match status" value="1"/>
</dbReference>
<dbReference type="RefSeq" id="WP_338364329.1">
    <property type="nucleotide sequence ID" value="NZ_CAWVOK010000026.1"/>
</dbReference>
<protein>
    <submittedName>
        <fullName evidence="3">Sugar phosphate isomerase RBE_0278</fullName>
        <ecNumber evidence="3">5.3.1.-</ecNumber>
    </submittedName>
</protein>
<dbReference type="InterPro" id="IPR004785">
    <property type="entry name" value="RpiB"/>
</dbReference>
<dbReference type="PANTHER" id="PTHR30345:SF0">
    <property type="entry name" value="DNA DAMAGE-REPAIR_TOLERATION PROTEIN DRT102"/>
    <property type="match status" value="1"/>
</dbReference>
<evidence type="ECO:0000313" key="3">
    <source>
        <dbReference type="EMBL" id="CAK8163272.1"/>
    </source>
</evidence>
<gene>
    <name evidence="3" type="ORF">CAXC1_330032</name>
</gene>
<dbReference type="InterPro" id="IPR003500">
    <property type="entry name" value="RpiB_LacA_LacB"/>
</dbReference>
<dbReference type="GO" id="GO:0016853">
    <property type="term" value="F:isomerase activity"/>
    <property type="evidence" value="ECO:0007669"/>
    <property type="project" value="UniProtKB-KW"/>
</dbReference>
<dbReference type="Gene3D" id="3.40.1400.10">
    <property type="entry name" value="Sugar-phosphate isomerase, RpiB/LacA/LacB"/>
    <property type="match status" value="1"/>
</dbReference>
<comment type="similarity">
    <text evidence="1">Belongs to the LacAB/RpiB family.</text>
</comment>
<dbReference type="SUPFAM" id="SSF89623">
    <property type="entry name" value="Ribose/Galactose isomerase RpiB/AlsB"/>
    <property type="match status" value="1"/>
</dbReference>
<dbReference type="EC" id="5.3.1.-" evidence="3"/>
<dbReference type="InterPro" id="IPR036569">
    <property type="entry name" value="RpiB_LacA_LacB_sf"/>
</dbReference>
<dbReference type="NCBIfam" id="NF004051">
    <property type="entry name" value="PRK05571.1"/>
    <property type="match status" value="1"/>
</dbReference>
<keyword evidence="2 3" id="KW-0413">Isomerase</keyword>
<dbReference type="PANTHER" id="PTHR30345">
    <property type="entry name" value="RIBOSE-5-PHOSPHATE ISOMERASE B"/>
    <property type="match status" value="1"/>
</dbReference>
<reference evidence="3 4" key="1">
    <citation type="submission" date="2024-01" db="EMBL/GenBank/DDBJ databases">
        <authorList>
            <person name="Kunselman E."/>
        </authorList>
    </citation>
    <scope>NUCLEOTIDE SEQUENCE [LARGE SCALE GENOMIC DNA]</scope>
    <source>
        <strain evidence="3">2 abalone samples</strain>
    </source>
</reference>
<keyword evidence="4" id="KW-1185">Reference proteome</keyword>
<proteinExistence type="inferred from homology"/>
<dbReference type="NCBIfam" id="TIGR00689">
    <property type="entry name" value="rpiB_lacA_lacB"/>
    <property type="match status" value="1"/>
</dbReference>
<sequence length="146" mass="16382">MNVNDNKIRIFIASDHAGYLLKRFILQQMNKYDICNKGCNSLFNVDYPDYAHIVANAITNNLCDIGILICSTGIGMSIVANRYQSIRAALCHNLESVSLARKHNNANVLCIGAKFIDSKLAINMVEAFIKTDFDAGRHLIRVQKYN</sequence>
<accession>A0ABP0EWN0</accession>
<comment type="caution">
    <text evidence="3">The sequence shown here is derived from an EMBL/GenBank/DDBJ whole genome shotgun (WGS) entry which is preliminary data.</text>
</comment>
<name>A0ABP0EWN0_9RICK</name>
<dbReference type="Proteomes" id="UP001314181">
    <property type="component" value="Unassembled WGS sequence"/>
</dbReference>
<evidence type="ECO:0000256" key="2">
    <source>
        <dbReference type="ARBA" id="ARBA00023235"/>
    </source>
</evidence>
<dbReference type="PIRSF" id="PIRSF005384">
    <property type="entry name" value="RpiB_LacA_B"/>
    <property type="match status" value="1"/>
</dbReference>
<evidence type="ECO:0000313" key="4">
    <source>
        <dbReference type="Proteomes" id="UP001314181"/>
    </source>
</evidence>
<dbReference type="Pfam" id="PF02502">
    <property type="entry name" value="LacAB_rpiB"/>
    <property type="match status" value="1"/>
</dbReference>
<evidence type="ECO:0000256" key="1">
    <source>
        <dbReference type="ARBA" id="ARBA00008754"/>
    </source>
</evidence>